<keyword evidence="2" id="KW-0472">Membrane</keyword>
<evidence type="ECO:0008006" key="5">
    <source>
        <dbReference type="Google" id="ProtNLM"/>
    </source>
</evidence>
<dbReference type="RefSeq" id="WP_145090652.1">
    <property type="nucleotide sequence ID" value="NZ_CP036274.1"/>
</dbReference>
<feature type="region of interest" description="Disordered" evidence="1">
    <location>
        <begin position="49"/>
        <end position="73"/>
    </location>
</feature>
<proteinExistence type="predicted"/>
<keyword evidence="2" id="KW-0812">Transmembrane</keyword>
<dbReference type="EMBL" id="CP036274">
    <property type="protein sequence ID" value="QDU28410.1"/>
    <property type="molecule type" value="Genomic_DNA"/>
</dbReference>
<dbReference type="Pfam" id="PF03929">
    <property type="entry name" value="PepSY_TM"/>
    <property type="match status" value="1"/>
</dbReference>
<sequence length="265" mass="29032">MSLYPKFRDVHLWVGLIVLIPMGLIAATGVMLNHERLLGLKPQYMKKEKKDKATEMAASPENETKYREKKAASSPSSLLAKQNSWQAHGEQVNLAIAEGVKIWGEVPLERMEIKNEPGYGMVVKLKVDRAAQTGPEEIVWSMSEQAVVEKKGDPKAGMSWQKVVHDLHTGKIFSHDYGYFWSDVAGFAILLLGGTGVVLYVIPLVKKFGKKKVPAKTAAKTPAGNPAIHPALLAKRAGKPAVPETKIAEQEVVASETRELEVTAS</sequence>
<feature type="transmembrane region" description="Helical" evidence="2">
    <location>
        <begin position="12"/>
        <end position="32"/>
    </location>
</feature>
<name>A0A517YDW2_9BACT</name>
<keyword evidence="2" id="KW-1133">Transmembrane helix</keyword>
<feature type="transmembrane region" description="Helical" evidence="2">
    <location>
        <begin position="179"/>
        <end position="202"/>
    </location>
</feature>
<dbReference type="KEGG" id="aagg:ETAA8_35100"/>
<feature type="compositionally biased region" description="Basic and acidic residues" evidence="1">
    <location>
        <begin position="62"/>
        <end position="71"/>
    </location>
</feature>
<dbReference type="AlphaFoldDB" id="A0A517YDW2"/>
<dbReference type="InterPro" id="IPR005625">
    <property type="entry name" value="PepSY-ass_TM"/>
</dbReference>
<keyword evidence="4" id="KW-1185">Reference proteome</keyword>
<evidence type="ECO:0000313" key="4">
    <source>
        <dbReference type="Proteomes" id="UP000315017"/>
    </source>
</evidence>
<accession>A0A517YDW2</accession>
<evidence type="ECO:0000256" key="1">
    <source>
        <dbReference type="SAM" id="MobiDB-lite"/>
    </source>
</evidence>
<organism evidence="3 4">
    <name type="scientific">Anatilimnocola aggregata</name>
    <dbReference type="NCBI Taxonomy" id="2528021"/>
    <lineage>
        <taxon>Bacteria</taxon>
        <taxon>Pseudomonadati</taxon>
        <taxon>Planctomycetota</taxon>
        <taxon>Planctomycetia</taxon>
        <taxon>Pirellulales</taxon>
        <taxon>Pirellulaceae</taxon>
        <taxon>Anatilimnocola</taxon>
    </lineage>
</organism>
<dbReference type="Proteomes" id="UP000315017">
    <property type="component" value="Chromosome"/>
</dbReference>
<protein>
    <recommendedName>
        <fullName evidence="5">PepSY domain-containing protein</fullName>
    </recommendedName>
</protein>
<evidence type="ECO:0000313" key="3">
    <source>
        <dbReference type="EMBL" id="QDU28410.1"/>
    </source>
</evidence>
<gene>
    <name evidence="3" type="ORF">ETAA8_35100</name>
</gene>
<reference evidence="3 4" key="1">
    <citation type="submission" date="2019-02" db="EMBL/GenBank/DDBJ databases">
        <title>Deep-cultivation of Planctomycetes and their phenomic and genomic characterization uncovers novel biology.</title>
        <authorList>
            <person name="Wiegand S."/>
            <person name="Jogler M."/>
            <person name="Boedeker C."/>
            <person name="Pinto D."/>
            <person name="Vollmers J."/>
            <person name="Rivas-Marin E."/>
            <person name="Kohn T."/>
            <person name="Peeters S.H."/>
            <person name="Heuer A."/>
            <person name="Rast P."/>
            <person name="Oberbeckmann S."/>
            <person name="Bunk B."/>
            <person name="Jeske O."/>
            <person name="Meyerdierks A."/>
            <person name="Storesund J.E."/>
            <person name="Kallscheuer N."/>
            <person name="Luecker S."/>
            <person name="Lage O.M."/>
            <person name="Pohl T."/>
            <person name="Merkel B.J."/>
            <person name="Hornburger P."/>
            <person name="Mueller R.-W."/>
            <person name="Bruemmer F."/>
            <person name="Labrenz M."/>
            <person name="Spormann A.M."/>
            <person name="Op den Camp H."/>
            <person name="Overmann J."/>
            <person name="Amann R."/>
            <person name="Jetten M.S.M."/>
            <person name="Mascher T."/>
            <person name="Medema M.H."/>
            <person name="Devos D.P."/>
            <person name="Kaster A.-K."/>
            <person name="Ovreas L."/>
            <person name="Rohde M."/>
            <person name="Galperin M.Y."/>
            <person name="Jogler C."/>
        </authorList>
    </citation>
    <scope>NUCLEOTIDE SEQUENCE [LARGE SCALE GENOMIC DNA]</scope>
    <source>
        <strain evidence="3 4">ETA_A8</strain>
    </source>
</reference>
<evidence type="ECO:0000256" key="2">
    <source>
        <dbReference type="SAM" id="Phobius"/>
    </source>
</evidence>